<comment type="caution">
    <text evidence="2">The sequence shown here is derived from an EMBL/GenBank/DDBJ whole genome shotgun (WGS) entry which is preliminary data.</text>
</comment>
<evidence type="ECO:0000313" key="3">
    <source>
        <dbReference type="Proteomes" id="UP000824071"/>
    </source>
</evidence>
<name>A0A9D1IFV5_9FIRM</name>
<evidence type="ECO:0000313" key="2">
    <source>
        <dbReference type="EMBL" id="HIU35302.1"/>
    </source>
</evidence>
<dbReference type="AlphaFoldDB" id="A0A9D1IFV5"/>
<accession>A0A9D1IFV5</accession>
<gene>
    <name evidence="2" type="ORF">IAC53_01670</name>
</gene>
<feature type="signal peptide" evidence="1">
    <location>
        <begin position="1"/>
        <end position="23"/>
    </location>
</feature>
<dbReference type="EMBL" id="DVMW01000013">
    <property type="protein sequence ID" value="HIU35302.1"/>
    <property type="molecule type" value="Genomic_DNA"/>
</dbReference>
<reference evidence="2" key="2">
    <citation type="journal article" date="2021" name="PeerJ">
        <title>Extensive microbial diversity within the chicken gut microbiome revealed by metagenomics and culture.</title>
        <authorList>
            <person name="Gilroy R."/>
            <person name="Ravi A."/>
            <person name="Getino M."/>
            <person name="Pursley I."/>
            <person name="Horton D.L."/>
            <person name="Alikhan N.F."/>
            <person name="Baker D."/>
            <person name="Gharbi K."/>
            <person name="Hall N."/>
            <person name="Watson M."/>
            <person name="Adriaenssens E.M."/>
            <person name="Foster-Nyarko E."/>
            <person name="Jarju S."/>
            <person name="Secka A."/>
            <person name="Antonio M."/>
            <person name="Oren A."/>
            <person name="Chaudhuri R.R."/>
            <person name="La Ragione R."/>
            <person name="Hildebrand F."/>
            <person name="Pallen M.J."/>
        </authorList>
    </citation>
    <scope>NUCLEOTIDE SEQUENCE</scope>
    <source>
        <strain evidence="2">ChiGjej1B1-19959</strain>
    </source>
</reference>
<keyword evidence="1" id="KW-0732">Signal</keyword>
<sequence length="170" mass="17879">MKKVLSVVLALTLALLACVPAFAATITEDTEDSATINVYTDTKNAEGEDADWFIVTIPAEVPIPWGGTEAGDYIEWSYTSQLKIGEQLEVFVDKAAGSLVAAEDPSKTLAYTLTDAPLAAAPYESGAPVFTTAQTEKIGIEITDEAWGAAPVGVYTDTVTFTVSVQPIGA</sequence>
<feature type="chain" id="PRO_5039461138" evidence="1">
    <location>
        <begin position="24"/>
        <end position="170"/>
    </location>
</feature>
<evidence type="ECO:0000256" key="1">
    <source>
        <dbReference type="SAM" id="SignalP"/>
    </source>
</evidence>
<proteinExistence type="predicted"/>
<dbReference type="PROSITE" id="PS51257">
    <property type="entry name" value="PROKAR_LIPOPROTEIN"/>
    <property type="match status" value="1"/>
</dbReference>
<protein>
    <submittedName>
        <fullName evidence="2">Uncharacterized protein</fullName>
    </submittedName>
</protein>
<organism evidence="2 3">
    <name type="scientific">Candidatus Fimenecus excrementigallinarum</name>
    <dbReference type="NCBI Taxonomy" id="2840816"/>
    <lineage>
        <taxon>Bacteria</taxon>
        <taxon>Bacillati</taxon>
        <taxon>Bacillota</taxon>
        <taxon>Clostridia</taxon>
        <taxon>Candidatus Fimenecus</taxon>
    </lineage>
</organism>
<dbReference type="Proteomes" id="UP000824071">
    <property type="component" value="Unassembled WGS sequence"/>
</dbReference>
<reference evidence="2" key="1">
    <citation type="submission" date="2020-10" db="EMBL/GenBank/DDBJ databases">
        <authorList>
            <person name="Gilroy R."/>
        </authorList>
    </citation>
    <scope>NUCLEOTIDE SEQUENCE</scope>
    <source>
        <strain evidence="2">ChiGjej1B1-19959</strain>
    </source>
</reference>